<organism evidence="9 10">
    <name type="scientific">Phytohabitans aurantiacus</name>
    <dbReference type="NCBI Taxonomy" id="3016789"/>
    <lineage>
        <taxon>Bacteria</taxon>
        <taxon>Bacillati</taxon>
        <taxon>Actinomycetota</taxon>
        <taxon>Actinomycetes</taxon>
        <taxon>Micromonosporales</taxon>
        <taxon>Micromonosporaceae</taxon>
    </lineage>
</organism>
<dbReference type="RefSeq" id="WP_281897967.1">
    <property type="nucleotide sequence ID" value="NZ_BSDI01000018.1"/>
</dbReference>
<keyword evidence="4" id="KW-0731">Sigma factor</keyword>
<gene>
    <name evidence="9" type="ORF">Pa4123_40520</name>
</gene>
<dbReference type="SUPFAM" id="SSF88659">
    <property type="entry name" value="Sigma3 and sigma4 domains of RNA polymerase sigma factors"/>
    <property type="match status" value="1"/>
</dbReference>
<evidence type="ECO:0000256" key="1">
    <source>
        <dbReference type="ARBA" id="ARBA00010641"/>
    </source>
</evidence>
<dbReference type="InterPro" id="IPR013325">
    <property type="entry name" value="RNA_pol_sigma_r2"/>
</dbReference>
<evidence type="ECO:0000259" key="8">
    <source>
        <dbReference type="Pfam" id="PF08281"/>
    </source>
</evidence>
<evidence type="ECO:0000256" key="6">
    <source>
        <dbReference type="SAM" id="MobiDB-lite"/>
    </source>
</evidence>
<dbReference type="Pfam" id="PF04542">
    <property type="entry name" value="Sigma70_r2"/>
    <property type="match status" value="1"/>
</dbReference>
<sequence length="289" mass="31308">MDHTDQLAARFEEHRSHLRAVAYRLLGSFAEADDAVQETWLRLSRADSAEVVNLGGWLTTVVSRVCLNLLRDRRHRDEQPLDTRVPDPIISEIDGGDPAHEVVLADSVSVAMLVVLETLSPPERLAFVLHDLFAMPFDEIGPILDRTPTTTRQLASRARRRVRGATPASERDQNRQRAVVEAFLAAARGGDLATLVDLLHPEVVVRSDGGAVRPSTLVRGPEAVAQGAIVFARIAELTRPVLVNGAVGAVAMSEGRVVAVAAFTVADGKVLALNILNDPERLPSQPAGW</sequence>
<dbReference type="SUPFAM" id="SSF54427">
    <property type="entry name" value="NTF2-like"/>
    <property type="match status" value="1"/>
</dbReference>
<evidence type="ECO:0000313" key="9">
    <source>
        <dbReference type="EMBL" id="GLH98777.1"/>
    </source>
</evidence>
<proteinExistence type="inferred from homology"/>
<dbReference type="InterPro" id="IPR014284">
    <property type="entry name" value="RNA_pol_sigma-70_dom"/>
</dbReference>
<dbReference type="SUPFAM" id="SSF88946">
    <property type="entry name" value="Sigma2 domain of RNA polymerase sigma factors"/>
    <property type="match status" value="1"/>
</dbReference>
<dbReference type="NCBIfam" id="TIGR02937">
    <property type="entry name" value="sigma70-ECF"/>
    <property type="match status" value="1"/>
</dbReference>
<keyword evidence="5" id="KW-0804">Transcription</keyword>
<feature type="region of interest" description="Disordered" evidence="6">
    <location>
        <begin position="151"/>
        <end position="173"/>
    </location>
</feature>
<evidence type="ECO:0000256" key="2">
    <source>
        <dbReference type="ARBA" id="ARBA00011344"/>
    </source>
</evidence>
<feature type="domain" description="RNA polymerase sigma-70 region 2" evidence="7">
    <location>
        <begin position="11"/>
        <end position="75"/>
    </location>
</feature>
<name>A0ABQ5QWY5_9ACTN</name>
<evidence type="ECO:0000256" key="3">
    <source>
        <dbReference type="ARBA" id="ARBA00023015"/>
    </source>
</evidence>
<dbReference type="Proteomes" id="UP001144280">
    <property type="component" value="Unassembled WGS sequence"/>
</dbReference>
<accession>A0ABQ5QWY5</accession>
<evidence type="ECO:0000256" key="5">
    <source>
        <dbReference type="ARBA" id="ARBA00023163"/>
    </source>
</evidence>
<dbReference type="PANTHER" id="PTHR30173">
    <property type="entry name" value="SIGMA 19 FACTOR"/>
    <property type="match status" value="1"/>
</dbReference>
<dbReference type="Gene3D" id="1.10.1740.10">
    <property type="match status" value="1"/>
</dbReference>
<reference evidence="9" key="1">
    <citation type="submission" date="2022-12" db="EMBL/GenBank/DDBJ databases">
        <title>New Phytohabitans aurantiacus sp. RD004123 nov., an actinomycete isolated from soil.</title>
        <authorList>
            <person name="Triningsih D.W."/>
            <person name="Harunari E."/>
            <person name="Igarashi Y."/>
        </authorList>
    </citation>
    <scope>NUCLEOTIDE SEQUENCE</scope>
    <source>
        <strain evidence="9">RD004123</strain>
    </source>
</reference>
<dbReference type="Pfam" id="PF08281">
    <property type="entry name" value="Sigma70_r4_2"/>
    <property type="match status" value="1"/>
</dbReference>
<feature type="domain" description="RNA polymerase sigma factor 70 region 4 type 2" evidence="8">
    <location>
        <begin position="112"/>
        <end position="161"/>
    </location>
</feature>
<comment type="similarity">
    <text evidence="1">Belongs to the sigma-70 factor family. ECF subfamily.</text>
</comment>
<dbReference type="InterPro" id="IPR032710">
    <property type="entry name" value="NTF2-like_dom_sf"/>
</dbReference>
<dbReference type="PANTHER" id="PTHR30173:SF43">
    <property type="entry name" value="ECF RNA POLYMERASE SIGMA FACTOR SIGI-RELATED"/>
    <property type="match status" value="1"/>
</dbReference>
<keyword evidence="3" id="KW-0805">Transcription regulation</keyword>
<dbReference type="EMBL" id="BSDI01000018">
    <property type="protein sequence ID" value="GLH98777.1"/>
    <property type="molecule type" value="Genomic_DNA"/>
</dbReference>
<evidence type="ECO:0000313" key="10">
    <source>
        <dbReference type="Proteomes" id="UP001144280"/>
    </source>
</evidence>
<evidence type="ECO:0000256" key="4">
    <source>
        <dbReference type="ARBA" id="ARBA00023082"/>
    </source>
</evidence>
<keyword evidence="10" id="KW-1185">Reference proteome</keyword>
<dbReference type="NCBIfam" id="NF007214">
    <property type="entry name" value="PRK09636.1"/>
    <property type="match status" value="1"/>
</dbReference>
<protein>
    <submittedName>
        <fullName evidence="9">RNA polymerase sigma factor</fullName>
    </submittedName>
</protein>
<dbReference type="Gene3D" id="1.10.10.10">
    <property type="entry name" value="Winged helix-like DNA-binding domain superfamily/Winged helix DNA-binding domain"/>
    <property type="match status" value="1"/>
</dbReference>
<dbReference type="Gene3D" id="3.10.450.50">
    <property type="match status" value="1"/>
</dbReference>
<comment type="subunit">
    <text evidence="2">Interacts transiently with the RNA polymerase catalytic core formed by RpoA, RpoB, RpoC and RpoZ (2 alpha, 1 beta, 1 beta' and 1 omega subunit) to form the RNA polymerase holoenzyme that can initiate transcription.</text>
</comment>
<dbReference type="InterPro" id="IPR007627">
    <property type="entry name" value="RNA_pol_sigma70_r2"/>
</dbReference>
<dbReference type="InterPro" id="IPR013249">
    <property type="entry name" value="RNA_pol_sigma70_r4_t2"/>
</dbReference>
<dbReference type="InterPro" id="IPR036388">
    <property type="entry name" value="WH-like_DNA-bd_sf"/>
</dbReference>
<dbReference type="InterPro" id="IPR013324">
    <property type="entry name" value="RNA_pol_sigma_r3/r4-like"/>
</dbReference>
<dbReference type="InterPro" id="IPR052704">
    <property type="entry name" value="ECF_Sigma-70_Domain"/>
</dbReference>
<comment type="caution">
    <text evidence="9">The sequence shown here is derived from an EMBL/GenBank/DDBJ whole genome shotgun (WGS) entry which is preliminary data.</text>
</comment>
<evidence type="ECO:0000259" key="7">
    <source>
        <dbReference type="Pfam" id="PF04542"/>
    </source>
</evidence>